<feature type="compositionally biased region" description="Gly residues" evidence="1">
    <location>
        <begin position="157"/>
        <end position="196"/>
    </location>
</feature>
<keyword evidence="2" id="KW-1133">Transmembrane helix</keyword>
<keyword evidence="2" id="KW-0812">Transmembrane</keyword>
<evidence type="ECO:0000259" key="3">
    <source>
        <dbReference type="Pfam" id="PF20611"/>
    </source>
</evidence>
<evidence type="ECO:0000256" key="2">
    <source>
        <dbReference type="SAM" id="Phobius"/>
    </source>
</evidence>
<gene>
    <name evidence="4" type="ORF">OG367_21335</name>
</gene>
<keyword evidence="2" id="KW-0472">Membrane</keyword>
<name>A0ABZ1ZNM1_STRAQ</name>
<sequence length="309" mass="29836">MRLHTDIPDTIPVGTTSPKSALNGVTTVNEAITRWAALVGAKTVEGSLNGTATVTAPQGDIPLDVPMTIPKTPVPRSGPVDVTARGTAPSLSFTRHGNAQVIVGDLTLSLISKRADGTAPVPTLQASCTLNPGQKRVLQSVTITEPVRPTATATGTGSSGTAGNGNGSGNGPGATGGGGGGGGAGGGRGAGGGTGDGTAPSTRPGGGSGGPAPASASPDASATPKTPQPTSTGPEPRTLPPSPGGLPLDPVPDGTGEDGHAAGALDPRSPIVLAAGVLVTGAAAALIAFGPWLRKRRSGDPDDQDPDRG</sequence>
<feature type="region of interest" description="Disordered" evidence="1">
    <location>
        <begin position="141"/>
        <end position="265"/>
    </location>
</feature>
<feature type="compositionally biased region" description="Low complexity" evidence="1">
    <location>
        <begin position="245"/>
        <end position="254"/>
    </location>
</feature>
<feature type="compositionally biased region" description="Low complexity" evidence="1">
    <location>
        <begin position="211"/>
        <end position="224"/>
    </location>
</feature>
<reference evidence="4" key="1">
    <citation type="submission" date="2022-10" db="EMBL/GenBank/DDBJ databases">
        <title>The complete genomes of actinobacterial strains from the NBC collection.</title>
        <authorList>
            <person name="Joergensen T.S."/>
            <person name="Alvarez Arevalo M."/>
            <person name="Sterndorff E.B."/>
            <person name="Faurdal D."/>
            <person name="Vuksanovic O."/>
            <person name="Mourched A.-S."/>
            <person name="Charusanti P."/>
            <person name="Shaw S."/>
            <person name="Blin K."/>
            <person name="Weber T."/>
        </authorList>
    </citation>
    <scope>NUCLEOTIDE SEQUENCE</scope>
    <source>
        <strain evidence="4">NBC_01436</strain>
    </source>
</reference>
<keyword evidence="5" id="KW-1185">Reference proteome</keyword>
<dbReference type="InterPro" id="IPR046542">
    <property type="entry name" value="DUF6801"/>
</dbReference>
<dbReference type="Proteomes" id="UP001431926">
    <property type="component" value="Chromosome"/>
</dbReference>
<evidence type="ECO:0000313" key="5">
    <source>
        <dbReference type="Proteomes" id="UP001431926"/>
    </source>
</evidence>
<evidence type="ECO:0000313" key="4">
    <source>
        <dbReference type="EMBL" id="WUX38626.1"/>
    </source>
</evidence>
<feature type="transmembrane region" description="Helical" evidence="2">
    <location>
        <begin position="271"/>
        <end position="293"/>
    </location>
</feature>
<dbReference type="EMBL" id="CP109491">
    <property type="protein sequence ID" value="WUX38626.1"/>
    <property type="molecule type" value="Genomic_DNA"/>
</dbReference>
<protein>
    <recommendedName>
        <fullName evidence="3">DUF6801 domain-containing protein</fullName>
    </recommendedName>
</protein>
<dbReference type="Pfam" id="PF20611">
    <property type="entry name" value="DUF6801"/>
    <property type="match status" value="1"/>
</dbReference>
<feature type="region of interest" description="Disordered" evidence="1">
    <location>
        <begin position="290"/>
        <end position="309"/>
    </location>
</feature>
<evidence type="ECO:0000256" key="1">
    <source>
        <dbReference type="SAM" id="MobiDB-lite"/>
    </source>
</evidence>
<organism evidence="4 5">
    <name type="scientific">Streptomyces anulatus</name>
    <name type="common">Streptomyces chrysomallus</name>
    <dbReference type="NCBI Taxonomy" id="1892"/>
    <lineage>
        <taxon>Bacteria</taxon>
        <taxon>Bacillati</taxon>
        <taxon>Actinomycetota</taxon>
        <taxon>Actinomycetes</taxon>
        <taxon>Kitasatosporales</taxon>
        <taxon>Streptomycetaceae</taxon>
        <taxon>Streptomyces</taxon>
    </lineage>
</organism>
<proteinExistence type="predicted"/>
<feature type="domain" description="DUF6801" evidence="3">
    <location>
        <begin position="3"/>
        <end position="138"/>
    </location>
</feature>
<accession>A0ABZ1ZNM1</accession>